<dbReference type="EMBL" id="CP068046">
    <property type="protein sequence ID" value="QQR38492.1"/>
    <property type="molecule type" value="Genomic_DNA"/>
</dbReference>
<dbReference type="Pfam" id="PF00497">
    <property type="entry name" value="SBP_bac_3"/>
    <property type="match status" value="1"/>
</dbReference>
<dbReference type="SMART" id="SM00062">
    <property type="entry name" value="PBPb"/>
    <property type="match status" value="1"/>
</dbReference>
<proteinExistence type="predicted"/>
<protein>
    <submittedName>
        <fullName evidence="4">ABC transporter substrate-binding protein</fullName>
    </submittedName>
</protein>
<feature type="domain" description="Solute-binding protein family 3/N-terminal" evidence="3">
    <location>
        <begin position="59"/>
        <end position="291"/>
    </location>
</feature>
<sequence length="307" mass="32723">MTLHLKTLLAGIAVATLASASFAVEFDLSPEQPGRLKAEPNQEAIDAIGADYQFVEDGKFTVAVTPFDPPIATYASDSQTVIGVDPDIASLIADSLGLKVNLVPTAWPDWPLGVSSGKYDAVISNVTVTEERKEKFDFSSYRQDVVGFYVRSDSEIQAINEPEDVAGLRVITGAGTNQEKIILEWDRQNIAAGLAPIEVQYYDDPAAAQLAIQSGRADVQFNPNPTLAYAAATTGQTRLVGVQSGGWPVTAEIAVTTRKDAGLAEAVTIALNGLIESGLYAQTLERWNVSAEAVEQSRTNPPGLPKS</sequence>
<evidence type="ECO:0000313" key="4">
    <source>
        <dbReference type="EMBL" id="QQR38492.1"/>
    </source>
</evidence>
<dbReference type="Gene3D" id="3.40.190.10">
    <property type="entry name" value="Periplasmic binding protein-like II"/>
    <property type="match status" value="2"/>
</dbReference>
<evidence type="ECO:0000256" key="1">
    <source>
        <dbReference type="ARBA" id="ARBA00022729"/>
    </source>
</evidence>
<dbReference type="InterPro" id="IPR001638">
    <property type="entry name" value="Solute-binding_3/MltF_N"/>
</dbReference>
<evidence type="ECO:0000259" key="3">
    <source>
        <dbReference type="SMART" id="SM00062"/>
    </source>
</evidence>
<dbReference type="SUPFAM" id="SSF53850">
    <property type="entry name" value="Periplasmic binding protein-like II"/>
    <property type="match status" value="1"/>
</dbReference>
<feature type="signal peptide" evidence="2">
    <location>
        <begin position="1"/>
        <end position="23"/>
    </location>
</feature>
<reference evidence="4 5" key="1">
    <citation type="submission" date="2021-01" db="EMBL/GenBank/DDBJ databases">
        <title>Genome seq and assembly of Devosia sp. LEGU1.</title>
        <authorList>
            <person name="Chhetri G."/>
        </authorList>
    </citation>
    <scope>NUCLEOTIDE SEQUENCE [LARGE SCALE GENOMIC DNA]</scope>
    <source>
        <strain evidence="4 5">LEGU1</strain>
    </source>
</reference>
<dbReference type="RefSeq" id="WP_201630932.1">
    <property type="nucleotide sequence ID" value="NZ_CP068046.1"/>
</dbReference>
<accession>A0ABX7C409</accession>
<dbReference type="PANTHER" id="PTHR35936">
    <property type="entry name" value="MEMBRANE-BOUND LYTIC MUREIN TRANSGLYCOSYLASE F"/>
    <property type="match status" value="1"/>
</dbReference>
<name>A0ABX7C409_9HYPH</name>
<dbReference type="Proteomes" id="UP000595857">
    <property type="component" value="Chromosome"/>
</dbReference>
<evidence type="ECO:0000256" key="2">
    <source>
        <dbReference type="SAM" id="SignalP"/>
    </source>
</evidence>
<dbReference type="PANTHER" id="PTHR35936:SF17">
    <property type="entry name" value="ARGININE-BINDING EXTRACELLULAR PROTEIN ARTP"/>
    <property type="match status" value="1"/>
</dbReference>
<gene>
    <name evidence="4" type="ORF">JI748_11985</name>
</gene>
<keyword evidence="1 2" id="KW-0732">Signal</keyword>
<dbReference type="CDD" id="cd01004">
    <property type="entry name" value="PBP2_MidA_like"/>
    <property type="match status" value="1"/>
</dbReference>
<feature type="chain" id="PRO_5046995235" evidence="2">
    <location>
        <begin position="24"/>
        <end position="307"/>
    </location>
</feature>
<organism evidence="4 5">
    <name type="scientific">Devosia rhizoryzae</name>
    <dbReference type="NCBI Taxonomy" id="2774137"/>
    <lineage>
        <taxon>Bacteria</taxon>
        <taxon>Pseudomonadati</taxon>
        <taxon>Pseudomonadota</taxon>
        <taxon>Alphaproteobacteria</taxon>
        <taxon>Hyphomicrobiales</taxon>
        <taxon>Devosiaceae</taxon>
        <taxon>Devosia</taxon>
    </lineage>
</organism>
<keyword evidence="5" id="KW-1185">Reference proteome</keyword>
<evidence type="ECO:0000313" key="5">
    <source>
        <dbReference type="Proteomes" id="UP000595857"/>
    </source>
</evidence>